<proteinExistence type="predicted"/>
<dbReference type="InterPro" id="IPR003018">
    <property type="entry name" value="GAF"/>
</dbReference>
<dbReference type="InterPro" id="IPR001610">
    <property type="entry name" value="PAC"/>
</dbReference>
<dbReference type="Proteomes" id="UP000002714">
    <property type="component" value="Chromosome"/>
</dbReference>
<dbReference type="NCBIfam" id="TIGR00229">
    <property type="entry name" value="sensory_box"/>
    <property type="match status" value="1"/>
</dbReference>
<dbReference type="PROSITE" id="PS50887">
    <property type="entry name" value="GGDEF"/>
    <property type="match status" value="1"/>
</dbReference>
<dbReference type="Gene3D" id="3.30.70.270">
    <property type="match status" value="1"/>
</dbReference>
<dbReference type="SUPFAM" id="SSF55781">
    <property type="entry name" value="GAF domain-like"/>
    <property type="match status" value="1"/>
</dbReference>
<dbReference type="InterPro" id="IPR029016">
    <property type="entry name" value="GAF-like_dom_sf"/>
</dbReference>
<dbReference type="STRING" id="326298.Suden_1041"/>
<feature type="transmembrane region" description="Helical" evidence="2">
    <location>
        <begin position="308"/>
        <end position="333"/>
    </location>
</feature>
<dbReference type="Gene3D" id="3.30.450.40">
    <property type="match status" value="1"/>
</dbReference>
<keyword evidence="2" id="KW-1133">Transmembrane helix</keyword>
<dbReference type="CDD" id="cd01949">
    <property type="entry name" value="GGDEF"/>
    <property type="match status" value="1"/>
</dbReference>
<dbReference type="HOGENOM" id="CLU_354845_0_0_7"/>
<dbReference type="InterPro" id="IPR029787">
    <property type="entry name" value="Nucleotide_cyclase"/>
</dbReference>
<dbReference type="EMBL" id="CP000153">
    <property type="protein sequence ID" value="ABB44319.1"/>
    <property type="molecule type" value="Genomic_DNA"/>
</dbReference>
<reference evidence="6 7" key="1">
    <citation type="journal article" date="2008" name="Appl. Environ. Microbiol.">
        <title>Genome of the epsilonproteobacterial chemolithoautotroph Sulfurimonas denitrificans.</title>
        <authorList>
            <person name="Sievert S.M."/>
            <person name="Scott K.M."/>
            <person name="Klotz M.G."/>
            <person name="Chain P.S.G."/>
            <person name="Hauser L.J."/>
            <person name="Hemp J."/>
            <person name="Huegler M."/>
            <person name="Land M."/>
            <person name="Lapidus A."/>
            <person name="Larimer F.W."/>
            <person name="Lucas S."/>
            <person name="Malfatti S.A."/>
            <person name="Meyer F."/>
            <person name="Paulsen I.T."/>
            <person name="Ren Q."/>
            <person name="Simon J."/>
            <person name="Bailey K."/>
            <person name="Diaz E."/>
            <person name="Fitzpatrick K.A."/>
            <person name="Glover B."/>
            <person name="Gwatney N."/>
            <person name="Korajkic A."/>
            <person name="Long A."/>
            <person name="Mobberley J.M."/>
            <person name="Pantry S.N."/>
            <person name="Pazder G."/>
            <person name="Peterson S."/>
            <person name="Quintanilla J.D."/>
            <person name="Sprinkle R."/>
            <person name="Stephens J."/>
            <person name="Thomas P."/>
            <person name="Vaughn R."/>
            <person name="Weber M.J."/>
            <person name="Wooten L.L."/>
        </authorList>
    </citation>
    <scope>NUCLEOTIDE SEQUENCE [LARGE SCALE GENOMIC DNA]</scope>
    <source>
        <strain evidence="7">ATCC 33889 / DSM 1251</strain>
    </source>
</reference>
<evidence type="ECO:0000256" key="2">
    <source>
        <dbReference type="SAM" id="Phobius"/>
    </source>
</evidence>
<dbReference type="PROSITE" id="PS50112">
    <property type="entry name" value="PAS"/>
    <property type="match status" value="1"/>
</dbReference>
<dbReference type="NCBIfam" id="TIGR00254">
    <property type="entry name" value="GGDEF"/>
    <property type="match status" value="1"/>
</dbReference>
<dbReference type="Gene3D" id="3.30.450.20">
    <property type="entry name" value="PAS domain"/>
    <property type="match status" value="1"/>
</dbReference>
<dbReference type="PANTHER" id="PTHR46663:SF2">
    <property type="entry name" value="GGDEF DOMAIN-CONTAINING PROTEIN"/>
    <property type="match status" value="1"/>
</dbReference>
<sequence>MQKISKIVILILFLIGGTLFLFNNFINNYNNEIEKTQYKIDGIEFAQKIQKFILKIQKLRGYSQFDQFSVDDAGYKSILNSVELIKADAKKDIQDIRALKELYPSLYDGGYDYVIDDVKLIMDSSSEDKIVMYQKYTYAIEELKEKAYYLGFKSKLLLEADGDKYFFVEIMLKHLPNLIEVIGKIRAKTSKAILDESADNELLYTIKNNCLLCEEHIKLIYKTINEIHDDVEKTRLLSQLENISSETQKMQEYVKNTVLLHDAKIEALEFFKISTNVIDKMFILYSINAEFLNQKLNKKLDELKKTKLYGTIIGAFVVLLIFITIASMVRSYMLYAKSEKKIKNNLTSIINLKNDLEKCKTIEEIASSSLYFFANKFGVIQGAIYIFDEENNKLYLASSYATNKMKPIVELGEGIIGEVGVQKKIIHTDLNDDKKIKFRMEAITAEPSNICTIPLISYDKIFGVLQLGFLKKHENIHNEDFAYFIDMIIGFLRDAKYLDTNKEYIELIDKYVITSKTNKKGIITEVSDAFTKISGYSKKEIIGKSHSIVAHPDTPKELYKNMWEIILSGKIYKGEIKNLNKSGAEYWIETTITPKTDKYSNILGFSAIIRDITDKKRIEEYSITDALTGLYNRRFFDTNFNKEYKISKRDNKNLVLLIIDIDYFKQYNDYYGHQKGDEILKLVSLSMKSLFKRANDYVYRLGGEEFGISFYTNDKESALKRAESLRKNIEHLKIEHASSEISGYLSISIGISFIPKECAMEVNEIYNITDKALYRAKNKGRNRVEEASISL</sequence>
<dbReference type="InterPro" id="IPR000700">
    <property type="entry name" value="PAS-assoc_C"/>
</dbReference>
<dbReference type="InterPro" id="IPR035965">
    <property type="entry name" value="PAS-like_dom_sf"/>
</dbReference>
<evidence type="ECO:0000259" key="4">
    <source>
        <dbReference type="PROSITE" id="PS50113"/>
    </source>
</evidence>
<dbReference type="InterPro" id="IPR052163">
    <property type="entry name" value="DGC-Regulatory_Protein"/>
</dbReference>
<evidence type="ECO:0000313" key="6">
    <source>
        <dbReference type="EMBL" id="ABB44319.1"/>
    </source>
</evidence>
<dbReference type="OrthoDB" id="5413461at2"/>
<dbReference type="GO" id="GO:0003824">
    <property type="term" value="F:catalytic activity"/>
    <property type="evidence" value="ECO:0007669"/>
    <property type="project" value="UniProtKB-ARBA"/>
</dbReference>
<dbReference type="FunFam" id="3.30.70.270:FF:000001">
    <property type="entry name" value="Diguanylate cyclase domain protein"/>
    <property type="match status" value="1"/>
</dbReference>
<dbReference type="Pfam" id="PF13185">
    <property type="entry name" value="GAF_2"/>
    <property type="match status" value="1"/>
</dbReference>
<gene>
    <name evidence="6" type="ordered locus">Suden_1041</name>
</gene>
<dbReference type="SMART" id="SM00267">
    <property type="entry name" value="GGDEF"/>
    <property type="match status" value="1"/>
</dbReference>
<dbReference type="SUPFAM" id="SSF55785">
    <property type="entry name" value="PYP-like sensor domain (PAS domain)"/>
    <property type="match status" value="1"/>
</dbReference>
<dbReference type="PANTHER" id="PTHR46663">
    <property type="entry name" value="DIGUANYLATE CYCLASE DGCT-RELATED"/>
    <property type="match status" value="1"/>
</dbReference>
<protein>
    <submittedName>
        <fullName evidence="6">Diguanylate cyclase with PAS/PAC sensor</fullName>
    </submittedName>
</protein>
<evidence type="ECO:0000313" key="7">
    <source>
        <dbReference type="Proteomes" id="UP000002714"/>
    </source>
</evidence>
<dbReference type="eggNOG" id="COG3706">
    <property type="taxonomic scope" value="Bacteria"/>
</dbReference>
<dbReference type="CDD" id="cd00130">
    <property type="entry name" value="PAS"/>
    <property type="match status" value="1"/>
</dbReference>
<evidence type="ECO:0000259" key="3">
    <source>
        <dbReference type="PROSITE" id="PS50112"/>
    </source>
</evidence>
<feature type="domain" description="PAC" evidence="4">
    <location>
        <begin position="572"/>
        <end position="624"/>
    </location>
</feature>
<accession>Q30RR2</accession>
<organism evidence="6 7">
    <name type="scientific">Sulfurimonas denitrificans (strain ATCC 33889 / DSM 1251)</name>
    <name type="common">Thiomicrospira denitrificans (strain ATCC 33889 / DSM 1251)</name>
    <dbReference type="NCBI Taxonomy" id="326298"/>
    <lineage>
        <taxon>Bacteria</taxon>
        <taxon>Pseudomonadati</taxon>
        <taxon>Campylobacterota</taxon>
        <taxon>Epsilonproteobacteria</taxon>
        <taxon>Campylobacterales</taxon>
        <taxon>Sulfurimonadaceae</taxon>
        <taxon>Sulfurimonas</taxon>
    </lineage>
</organism>
<feature type="transmembrane region" description="Helical" evidence="2">
    <location>
        <begin position="7"/>
        <end position="26"/>
    </location>
</feature>
<name>Q30RR2_SULDN</name>
<dbReference type="KEGG" id="tdn:Suden_1041"/>
<dbReference type="InterPro" id="IPR013767">
    <property type="entry name" value="PAS_fold"/>
</dbReference>
<dbReference type="Pfam" id="PF00990">
    <property type="entry name" value="GGDEF"/>
    <property type="match status" value="1"/>
</dbReference>
<dbReference type="PROSITE" id="PS50113">
    <property type="entry name" value="PAC"/>
    <property type="match status" value="1"/>
</dbReference>
<evidence type="ECO:0000256" key="1">
    <source>
        <dbReference type="SAM" id="Coils"/>
    </source>
</evidence>
<dbReference type="RefSeq" id="WP_011372671.1">
    <property type="nucleotide sequence ID" value="NC_007575.1"/>
</dbReference>
<dbReference type="InterPro" id="IPR000014">
    <property type="entry name" value="PAS"/>
</dbReference>
<dbReference type="AlphaFoldDB" id="Q30RR2"/>
<feature type="domain" description="PAS" evidence="3">
    <location>
        <begin position="518"/>
        <end position="569"/>
    </location>
</feature>
<keyword evidence="7" id="KW-1185">Reference proteome</keyword>
<dbReference type="Pfam" id="PF00989">
    <property type="entry name" value="PAS"/>
    <property type="match status" value="1"/>
</dbReference>
<dbReference type="InterPro" id="IPR043128">
    <property type="entry name" value="Rev_trsase/Diguanyl_cyclase"/>
</dbReference>
<dbReference type="InterPro" id="IPR000160">
    <property type="entry name" value="GGDEF_dom"/>
</dbReference>
<keyword evidence="1" id="KW-0175">Coiled coil</keyword>
<dbReference type="GO" id="GO:0006355">
    <property type="term" value="P:regulation of DNA-templated transcription"/>
    <property type="evidence" value="ECO:0007669"/>
    <property type="project" value="InterPro"/>
</dbReference>
<feature type="domain" description="GGDEF" evidence="5">
    <location>
        <begin position="652"/>
        <end position="789"/>
    </location>
</feature>
<dbReference type="SMART" id="SM00086">
    <property type="entry name" value="PAC"/>
    <property type="match status" value="1"/>
</dbReference>
<evidence type="ECO:0000259" key="5">
    <source>
        <dbReference type="PROSITE" id="PS50887"/>
    </source>
</evidence>
<feature type="coiled-coil region" evidence="1">
    <location>
        <begin position="708"/>
        <end position="735"/>
    </location>
</feature>
<dbReference type="SUPFAM" id="SSF55073">
    <property type="entry name" value="Nucleotide cyclase"/>
    <property type="match status" value="1"/>
</dbReference>
<keyword evidence="2" id="KW-0472">Membrane</keyword>
<keyword evidence="2" id="KW-0812">Transmembrane</keyword>